<dbReference type="SMART" id="SM00256">
    <property type="entry name" value="FBOX"/>
    <property type="match status" value="1"/>
</dbReference>
<accession>D7LN96</accession>
<dbReference type="InterPro" id="IPR001810">
    <property type="entry name" value="F-box_dom"/>
</dbReference>
<dbReference type="OrthoDB" id="1096557at2759"/>
<evidence type="ECO:0000313" key="2">
    <source>
        <dbReference type="EMBL" id="EFH52082.1"/>
    </source>
</evidence>
<dbReference type="PANTHER" id="PTHR31111:SF94">
    <property type="entry name" value="E3 UBIQUITIN-PROTEIN LIGASE SGIP1"/>
    <property type="match status" value="1"/>
</dbReference>
<dbReference type="GO" id="GO:0010494">
    <property type="term" value="C:cytoplasmic stress granule"/>
    <property type="evidence" value="ECO:0007669"/>
    <property type="project" value="EnsemblPlants"/>
</dbReference>
<dbReference type="Gramene" id="scaffold_501634.1">
    <property type="protein sequence ID" value="scaffold_501634.1"/>
    <property type="gene ID" value="scaffold_501634.1"/>
</dbReference>
<protein>
    <recommendedName>
        <fullName evidence="1">F-box domain-containing protein</fullName>
    </recommendedName>
</protein>
<dbReference type="GO" id="GO:2000028">
    <property type="term" value="P:regulation of photoperiodism, flowering"/>
    <property type="evidence" value="ECO:0007669"/>
    <property type="project" value="EnsemblPlants"/>
</dbReference>
<dbReference type="Proteomes" id="UP000008694">
    <property type="component" value="Unassembled WGS sequence"/>
</dbReference>
<dbReference type="NCBIfam" id="TIGR01640">
    <property type="entry name" value="F_box_assoc_1"/>
    <property type="match status" value="1"/>
</dbReference>
<dbReference type="AlphaFoldDB" id="D7LN96"/>
<dbReference type="Gene3D" id="1.20.1280.50">
    <property type="match status" value="1"/>
</dbReference>
<dbReference type="HOGENOM" id="CLU_027176_8_1_1"/>
<dbReference type="EMBL" id="GL348717">
    <property type="protein sequence ID" value="EFH52082.1"/>
    <property type="molecule type" value="Genomic_DNA"/>
</dbReference>
<dbReference type="InterPro" id="IPR013187">
    <property type="entry name" value="F-box-assoc_dom_typ3"/>
</dbReference>
<dbReference type="GO" id="GO:0061630">
    <property type="term" value="F:ubiquitin protein ligase activity"/>
    <property type="evidence" value="ECO:0007669"/>
    <property type="project" value="EnsemblPlants"/>
</dbReference>
<dbReference type="InterPro" id="IPR017451">
    <property type="entry name" value="F-box-assoc_interact_dom"/>
</dbReference>
<evidence type="ECO:0000259" key="1">
    <source>
        <dbReference type="SMART" id="SM00256"/>
    </source>
</evidence>
<dbReference type="PANTHER" id="PTHR31111">
    <property type="entry name" value="BNAA05G37150D PROTEIN-RELATED"/>
    <property type="match status" value="1"/>
</dbReference>
<gene>
    <name evidence="2" type="ORF">ARALYDRAFT_905930</name>
</gene>
<dbReference type="SUPFAM" id="SSF81383">
    <property type="entry name" value="F-box domain"/>
    <property type="match status" value="1"/>
</dbReference>
<dbReference type="GO" id="GO:0010286">
    <property type="term" value="P:heat acclimation"/>
    <property type="evidence" value="ECO:0007669"/>
    <property type="project" value="EnsemblPlants"/>
</dbReference>
<dbReference type="InterPro" id="IPR036047">
    <property type="entry name" value="F-box-like_dom_sf"/>
</dbReference>
<feature type="domain" description="F-box" evidence="1">
    <location>
        <begin position="22"/>
        <end position="62"/>
    </location>
</feature>
<sequence>MGKRQKQVTHRINYRRENSKEIPIDLLIEIFSRLSMADIARCRCVSKLWSSVPRLRYFTELFLETSSARPRILFTFPHNGKRIFYSISQHLHSEPSPFPFVPYYHMSFPEGKGFSYDYEIHAPVRGFLCSKSSKPMIYNPSTGECKTLPRAMTKRTEMKTYFGYDPIDKLFKVLCVSKVLLASEDFACRVSTLGTGEVYWRMIECSIPHRPLRGEICIDGVLYYVAECTGNKIPQRYMVVCFDVRSEKFKFLAVELIIWCSTLINCKGKLGVLWSSPFGLTHELTKYFVLWILEDANELRWSKTTYTLPSYWKNLVANNSLYIVGMTSAGEIVLSTCYLKILNYPFYIVYYNVVKKTAGKIEIQFGNIAKRAKNSRIYTFIDHVENVERMD</sequence>
<dbReference type="GO" id="GO:0070921">
    <property type="term" value="P:regulation of siRNA processing"/>
    <property type="evidence" value="ECO:0007669"/>
    <property type="project" value="EnsemblPlants"/>
</dbReference>
<dbReference type="KEGG" id="aly:9313606"/>
<evidence type="ECO:0000313" key="3">
    <source>
        <dbReference type="Proteomes" id="UP000008694"/>
    </source>
</evidence>
<reference evidence="3" key="1">
    <citation type="journal article" date="2011" name="Nat. Genet.">
        <title>The Arabidopsis lyrata genome sequence and the basis of rapid genome size change.</title>
        <authorList>
            <person name="Hu T.T."/>
            <person name="Pattyn P."/>
            <person name="Bakker E.G."/>
            <person name="Cao J."/>
            <person name="Cheng J.-F."/>
            <person name="Clark R.M."/>
            <person name="Fahlgren N."/>
            <person name="Fawcett J.A."/>
            <person name="Grimwood J."/>
            <person name="Gundlach H."/>
            <person name="Haberer G."/>
            <person name="Hollister J.D."/>
            <person name="Ossowski S."/>
            <person name="Ottilar R.P."/>
            <person name="Salamov A.A."/>
            <person name="Schneeberger K."/>
            <person name="Spannagl M."/>
            <person name="Wang X."/>
            <person name="Yang L."/>
            <person name="Nasrallah M.E."/>
            <person name="Bergelson J."/>
            <person name="Carrington J.C."/>
            <person name="Gaut B.S."/>
            <person name="Schmutz J."/>
            <person name="Mayer K.F.X."/>
            <person name="Van de Peer Y."/>
            <person name="Grigoriev I.V."/>
            <person name="Nordborg M."/>
            <person name="Weigel D."/>
            <person name="Guo Y.-L."/>
        </authorList>
    </citation>
    <scope>NUCLEOTIDE SEQUENCE [LARGE SCALE GENOMIC DNA]</scope>
    <source>
        <strain evidence="3">cv. MN47</strain>
    </source>
</reference>
<keyword evidence="3" id="KW-1185">Reference proteome</keyword>
<dbReference type="Pfam" id="PF00646">
    <property type="entry name" value="F-box"/>
    <property type="match status" value="1"/>
</dbReference>
<dbReference type="Pfam" id="PF08268">
    <property type="entry name" value="FBA_3"/>
    <property type="match status" value="1"/>
</dbReference>
<dbReference type="STRING" id="81972.D7LN96"/>
<name>D7LN96_ARALL</name>
<organism evidence="3">
    <name type="scientific">Arabidopsis lyrata subsp. lyrata</name>
    <name type="common">Lyre-leaved rock-cress</name>
    <dbReference type="NCBI Taxonomy" id="81972"/>
    <lineage>
        <taxon>Eukaryota</taxon>
        <taxon>Viridiplantae</taxon>
        <taxon>Streptophyta</taxon>
        <taxon>Embryophyta</taxon>
        <taxon>Tracheophyta</taxon>
        <taxon>Spermatophyta</taxon>
        <taxon>Magnoliopsida</taxon>
        <taxon>eudicotyledons</taxon>
        <taxon>Gunneridae</taxon>
        <taxon>Pentapetalae</taxon>
        <taxon>rosids</taxon>
        <taxon>malvids</taxon>
        <taxon>Brassicales</taxon>
        <taxon>Brassicaceae</taxon>
        <taxon>Camelineae</taxon>
        <taxon>Arabidopsis</taxon>
    </lineage>
</organism>
<proteinExistence type="predicted"/>